<dbReference type="Proteomes" id="UP000581447">
    <property type="component" value="Unassembled WGS sequence"/>
</dbReference>
<dbReference type="PANTHER" id="PTHR31435:SF10">
    <property type="entry name" value="BSR4717 PROTEIN"/>
    <property type="match status" value="1"/>
</dbReference>
<organism evidence="2 3">
    <name type="scientific">Sphingorhabdus rigui</name>
    <dbReference type="NCBI Taxonomy" id="1282858"/>
    <lineage>
        <taxon>Bacteria</taxon>
        <taxon>Pseudomonadati</taxon>
        <taxon>Pseudomonadota</taxon>
        <taxon>Alphaproteobacteria</taxon>
        <taxon>Sphingomonadales</taxon>
        <taxon>Sphingomonadaceae</taxon>
        <taxon>Sphingorhabdus</taxon>
    </lineage>
</organism>
<dbReference type="AlphaFoldDB" id="A0A840AZC6"/>
<evidence type="ECO:0000259" key="1">
    <source>
        <dbReference type="PROSITE" id="PS51729"/>
    </source>
</evidence>
<dbReference type="InterPro" id="IPR016181">
    <property type="entry name" value="Acyl_CoA_acyltransferase"/>
</dbReference>
<protein>
    <recommendedName>
        <fullName evidence="1">N-acetyltransferase domain-containing protein</fullName>
    </recommendedName>
</protein>
<dbReference type="InterPro" id="IPR031165">
    <property type="entry name" value="GNAT_YJDJ"/>
</dbReference>
<reference evidence="2 3" key="1">
    <citation type="submission" date="2020-08" db="EMBL/GenBank/DDBJ databases">
        <title>Genomic Encyclopedia of Type Strains, Phase IV (KMG-IV): sequencing the most valuable type-strain genomes for metagenomic binning, comparative biology and taxonomic classification.</title>
        <authorList>
            <person name="Goeker M."/>
        </authorList>
    </citation>
    <scope>NUCLEOTIDE SEQUENCE [LARGE SCALE GENOMIC DNA]</scope>
    <source>
        <strain evidence="2 3">DSM 29050</strain>
    </source>
</reference>
<accession>A0A840AZC6</accession>
<dbReference type="Gene3D" id="3.40.630.30">
    <property type="match status" value="1"/>
</dbReference>
<proteinExistence type="predicted"/>
<comment type="caution">
    <text evidence="2">The sequence shown here is derived from an EMBL/GenBank/DDBJ whole genome shotgun (WGS) entry which is preliminary data.</text>
</comment>
<dbReference type="EMBL" id="JACIEA010000001">
    <property type="protein sequence ID" value="MBB3942030.1"/>
    <property type="molecule type" value="Genomic_DNA"/>
</dbReference>
<gene>
    <name evidence="2" type="ORF">GGR91_000252</name>
</gene>
<keyword evidence="3" id="KW-1185">Reference proteome</keyword>
<dbReference type="Pfam" id="PF14542">
    <property type="entry name" value="Acetyltransf_CG"/>
    <property type="match status" value="1"/>
</dbReference>
<dbReference type="InterPro" id="IPR045057">
    <property type="entry name" value="Gcn5-rel_NAT"/>
</dbReference>
<dbReference type="SUPFAM" id="SSF55729">
    <property type="entry name" value="Acyl-CoA N-acyltransferases (Nat)"/>
    <property type="match status" value="1"/>
</dbReference>
<feature type="domain" description="N-acetyltransferase" evidence="1">
    <location>
        <begin position="4"/>
        <end position="89"/>
    </location>
</feature>
<dbReference type="PROSITE" id="PS51729">
    <property type="entry name" value="GNAT_YJDJ"/>
    <property type="match status" value="1"/>
</dbReference>
<dbReference type="RefSeq" id="WP_183939297.1">
    <property type="nucleotide sequence ID" value="NZ_BAABBG010000001.1"/>
</dbReference>
<name>A0A840AZC6_9SPHN</name>
<dbReference type="PANTHER" id="PTHR31435">
    <property type="entry name" value="PROTEIN NATD1"/>
    <property type="match status" value="1"/>
</dbReference>
<evidence type="ECO:0000313" key="3">
    <source>
        <dbReference type="Proteomes" id="UP000581447"/>
    </source>
</evidence>
<sequence length="90" mass="9893">MTIAYDPERNRFNMPTDAGDAYVTIRWDGDVMILPHAEVPSALRGTGAGARLATGVFEQIEAMGIKARPTCPFLVKVAKSDPRWQDLFGL</sequence>
<evidence type="ECO:0000313" key="2">
    <source>
        <dbReference type="EMBL" id="MBB3942030.1"/>
    </source>
</evidence>